<evidence type="ECO:0000256" key="7">
    <source>
        <dbReference type="ARBA" id="ARBA00023033"/>
    </source>
</evidence>
<keyword evidence="4" id="KW-0285">Flavoprotein</keyword>
<comment type="caution">
    <text evidence="9">The sequence shown here is derived from an EMBL/GenBank/DDBJ whole genome shotgun (WGS) entry which is preliminary data.</text>
</comment>
<dbReference type="NCBIfam" id="TIGR01988">
    <property type="entry name" value="Ubi-OHases"/>
    <property type="match status" value="1"/>
</dbReference>
<dbReference type="NCBIfam" id="NF005691">
    <property type="entry name" value="PRK07494.1"/>
    <property type="match status" value="1"/>
</dbReference>
<dbReference type="PANTHER" id="PTHR43876">
    <property type="entry name" value="UBIQUINONE BIOSYNTHESIS MONOOXYGENASE COQ6, MITOCHONDRIAL"/>
    <property type="match status" value="1"/>
</dbReference>
<dbReference type="GO" id="GO:0016705">
    <property type="term" value="F:oxidoreductase activity, acting on paired donors, with incorporation or reduction of molecular oxygen"/>
    <property type="evidence" value="ECO:0007669"/>
    <property type="project" value="InterPro"/>
</dbReference>
<name>A0A7X0DEP2_9HYPH</name>
<reference evidence="9 10" key="1">
    <citation type="submission" date="2020-08" db="EMBL/GenBank/DDBJ databases">
        <title>Genomic Encyclopedia of Type Strains, Phase IV (KMG-IV): sequencing the most valuable type-strain genomes for metagenomic binning, comparative biology and taxonomic classification.</title>
        <authorList>
            <person name="Goeker M."/>
        </authorList>
    </citation>
    <scope>NUCLEOTIDE SEQUENCE [LARGE SCALE GENOMIC DNA]</scope>
    <source>
        <strain evidence="9 10">DSM 102134</strain>
    </source>
</reference>
<evidence type="ECO:0000256" key="6">
    <source>
        <dbReference type="ARBA" id="ARBA00023002"/>
    </source>
</evidence>
<dbReference type="Pfam" id="PF01494">
    <property type="entry name" value="FAD_binding_3"/>
    <property type="match status" value="1"/>
</dbReference>
<keyword evidence="10" id="KW-1185">Reference proteome</keyword>
<dbReference type="AlphaFoldDB" id="A0A7X0DEP2"/>
<comment type="pathway">
    <text evidence="2">Cofactor biosynthesis; ubiquinone biosynthesis.</text>
</comment>
<evidence type="ECO:0000313" key="10">
    <source>
        <dbReference type="Proteomes" id="UP000535501"/>
    </source>
</evidence>
<comment type="cofactor">
    <cofactor evidence="1">
        <name>FAD</name>
        <dbReference type="ChEBI" id="CHEBI:57692"/>
    </cofactor>
</comment>
<dbReference type="Proteomes" id="UP000535501">
    <property type="component" value="Unassembled WGS sequence"/>
</dbReference>
<dbReference type="InterPro" id="IPR051205">
    <property type="entry name" value="UbiH/COQ6_monooxygenase"/>
</dbReference>
<feature type="domain" description="FAD-binding" evidence="8">
    <location>
        <begin position="3"/>
        <end position="315"/>
    </location>
</feature>
<dbReference type="GO" id="GO:0071949">
    <property type="term" value="F:FAD binding"/>
    <property type="evidence" value="ECO:0007669"/>
    <property type="project" value="InterPro"/>
</dbReference>
<dbReference type="InterPro" id="IPR010971">
    <property type="entry name" value="UbiH/COQ6"/>
</dbReference>
<proteinExistence type="inferred from homology"/>
<comment type="similarity">
    <text evidence="3">Belongs to the UbiH/COQ6 family.</text>
</comment>
<dbReference type="GO" id="GO:0006744">
    <property type="term" value="P:ubiquinone biosynthetic process"/>
    <property type="evidence" value="ECO:0007669"/>
    <property type="project" value="UniProtKB-UniPathway"/>
</dbReference>
<dbReference type="InterPro" id="IPR002938">
    <property type="entry name" value="FAD-bd"/>
</dbReference>
<evidence type="ECO:0000256" key="4">
    <source>
        <dbReference type="ARBA" id="ARBA00022630"/>
    </source>
</evidence>
<dbReference type="EC" id="1.14.13.-" evidence="9"/>
<evidence type="ECO:0000259" key="8">
    <source>
        <dbReference type="Pfam" id="PF01494"/>
    </source>
</evidence>
<dbReference type="Gene3D" id="3.50.50.60">
    <property type="entry name" value="FAD/NAD(P)-binding domain"/>
    <property type="match status" value="2"/>
</dbReference>
<evidence type="ECO:0000256" key="5">
    <source>
        <dbReference type="ARBA" id="ARBA00022827"/>
    </source>
</evidence>
<evidence type="ECO:0000256" key="1">
    <source>
        <dbReference type="ARBA" id="ARBA00001974"/>
    </source>
</evidence>
<evidence type="ECO:0000256" key="3">
    <source>
        <dbReference type="ARBA" id="ARBA00005349"/>
    </source>
</evidence>
<evidence type="ECO:0000313" key="9">
    <source>
        <dbReference type="EMBL" id="MBB6182015.1"/>
    </source>
</evidence>
<accession>A0A7X0DEP2</accession>
<dbReference type="SUPFAM" id="SSF51905">
    <property type="entry name" value="FAD/NAD(P)-binding domain"/>
    <property type="match status" value="1"/>
</dbReference>
<dbReference type="UniPathway" id="UPA00232"/>
<organism evidence="9 10">
    <name type="scientific">Pseudorhizobium flavum</name>
    <dbReference type="NCBI Taxonomy" id="1335061"/>
    <lineage>
        <taxon>Bacteria</taxon>
        <taxon>Pseudomonadati</taxon>
        <taxon>Pseudomonadota</taxon>
        <taxon>Alphaproteobacteria</taxon>
        <taxon>Hyphomicrobiales</taxon>
        <taxon>Rhizobiaceae</taxon>
        <taxon>Rhizobium/Agrobacterium group</taxon>
        <taxon>Pseudorhizobium</taxon>
    </lineage>
</organism>
<keyword evidence="6 9" id="KW-0560">Oxidoreductase</keyword>
<keyword evidence="7" id="KW-0503">Monooxygenase</keyword>
<evidence type="ECO:0000256" key="2">
    <source>
        <dbReference type="ARBA" id="ARBA00004749"/>
    </source>
</evidence>
<keyword evidence="5" id="KW-0274">FAD</keyword>
<dbReference type="EMBL" id="JACHEJ010000017">
    <property type="protein sequence ID" value="MBB6182015.1"/>
    <property type="molecule type" value="Genomic_DNA"/>
</dbReference>
<dbReference type="PANTHER" id="PTHR43876:SF7">
    <property type="entry name" value="UBIQUINONE BIOSYNTHESIS MONOOXYGENASE COQ6, MITOCHONDRIAL"/>
    <property type="match status" value="1"/>
</dbReference>
<dbReference type="RefSeq" id="WP_077546275.1">
    <property type="nucleotide sequence ID" value="NZ_JACHEJ010000017.1"/>
</dbReference>
<gene>
    <name evidence="9" type="ORF">HNQ75_004003</name>
</gene>
<dbReference type="InterPro" id="IPR036188">
    <property type="entry name" value="FAD/NAD-bd_sf"/>
</dbReference>
<protein>
    <submittedName>
        <fullName evidence="9">2-octaprenyl-6-methoxyphenol hydroxylase</fullName>
        <ecNumber evidence="9">1.14.13.-</ecNumber>
    </submittedName>
</protein>
<sequence length="412" mass="44932">MLDYEVAVVGGRLAGTVAALAMARGGRRVALIAPEAPAHDERTTALMDHSIRFMERLGVWDRIAPTAAPLSVMQIIDGTDRLLRAPTAQFRSADVGLTAFGYNIPNRGLLKCLESAISAEPNVTRHPVTMEACALAQEKAHLTLADGTTVTADFVLGADGRSSRVRESAGIGTRRWSYPQSAIVLNFGHALPHGNISTEFHTPTGPFTQVPLPGNRSSLVWVVRPDEAERLLALPLDQLSLQVEKRMQSMLGKVTVEPGPQCWPLSSLMADRFGKGRMALVGEAAHAFPPIGAQGLNLSLRDIITLTELLADTVGRPVAADAGDRFNRRRRPDIMTRTFGVDLLNRSLLSDFLPIQMLRATGMHLLNAVPPLRNLVMREGVEPGRGLRAFVDQLREEVRRKKPGGDQVEKHR</sequence>
<dbReference type="GO" id="GO:0004497">
    <property type="term" value="F:monooxygenase activity"/>
    <property type="evidence" value="ECO:0007669"/>
    <property type="project" value="UniProtKB-KW"/>
</dbReference>
<dbReference type="PRINTS" id="PR00420">
    <property type="entry name" value="RNGMNOXGNASE"/>
</dbReference>